<organism evidence="1">
    <name type="scientific">Anguilla anguilla</name>
    <name type="common">European freshwater eel</name>
    <name type="synonym">Muraena anguilla</name>
    <dbReference type="NCBI Taxonomy" id="7936"/>
    <lineage>
        <taxon>Eukaryota</taxon>
        <taxon>Metazoa</taxon>
        <taxon>Chordata</taxon>
        <taxon>Craniata</taxon>
        <taxon>Vertebrata</taxon>
        <taxon>Euteleostomi</taxon>
        <taxon>Actinopterygii</taxon>
        <taxon>Neopterygii</taxon>
        <taxon>Teleostei</taxon>
        <taxon>Anguilliformes</taxon>
        <taxon>Anguillidae</taxon>
        <taxon>Anguilla</taxon>
    </lineage>
</organism>
<evidence type="ECO:0000313" key="1">
    <source>
        <dbReference type="EMBL" id="JAH45583.1"/>
    </source>
</evidence>
<sequence length="65" mass="7417">MHEPHSRFRSVDIYGCLPNHGVTCCLFSYPRLQLNLHRVESEEDLLHATLACSPQEPDRLAGVTR</sequence>
<dbReference type="EMBL" id="GBXM01062994">
    <property type="protein sequence ID" value="JAH45583.1"/>
    <property type="molecule type" value="Transcribed_RNA"/>
</dbReference>
<name>A0A0E9SYH1_ANGAN</name>
<accession>A0A0E9SYH1</accession>
<reference evidence="1" key="1">
    <citation type="submission" date="2014-11" db="EMBL/GenBank/DDBJ databases">
        <authorList>
            <person name="Amaro Gonzalez C."/>
        </authorList>
    </citation>
    <scope>NUCLEOTIDE SEQUENCE</scope>
</reference>
<proteinExistence type="predicted"/>
<reference evidence="1" key="2">
    <citation type="journal article" date="2015" name="Fish Shellfish Immunol.">
        <title>Early steps in the European eel (Anguilla anguilla)-Vibrio vulnificus interaction in the gills: Role of the RtxA13 toxin.</title>
        <authorList>
            <person name="Callol A."/>
            <person name="Pajuelo D."/>
            <person name="Ebbesson L."/>
            <person name="Teles M."/>
            <person name="MacKenzie S."/>
            <person name="Amaro C."/>
        </authorList>
    </citation>
    <scope>NUCLEOTIDE SEQUENCE</scope>
</reference>
<dbReference type="AlphaFoldDB" id="A0A0E9SYH1"/>
<protein>
    <submittedName>
        <fullName evidence="1">Uncharacterized protein</fullName>
    </submittedName>
</protein>